<evidence type="ECO:0000313" key="2">
    <source>
        <dbReference type="EMBL" id="OJD39984.1"/>
    </source>
</evidence>
<organism evidence="2 3">
    <name type="scientific">Diplodia corticola</name>
    <dbReference type="NCBI Taxonomy" id="236234"/>
    <lineage>
        <taxon>Eukaryota</taxon>
        <taxon>Fungi</taxon>
        <taxon>Dikarya</taxon>
        <taxon>Ascomycota</taxon>
        <taxon>Pezizomycotina</taxon>
        <taxon>Dothideomycetes</taxon>
        <taxon>Dothideomycetes incertae sedis</taxon>
        <taxon>Botryosphaeriales</taxon>
        <taxon>Botryosphaeriaceae</taxon>
        <taxon>Diplodia</taxon>
    </lineage>
</organism>
<sequence>MVQPSSGTPGVSELDLIVEISSVAEHDAGGRAESAQMRGEVVACRGRRRNKAFSLLWPCSRLDDEHGRIPPEHYNRSVEVYCRIDGSERRRFAIARFDTQCSTNLVSARWLRANNIEPRRLDRIPDGPERISRLEGSNDLVGRVSMAWYGEDRSYKNQQVHLKPRTIWNEFRVVEPGEGFDMIIGQETIQTERLFQKEWFCYTQTTQGGHIPCRISLSAQERQAAEEARKRERAMQEEARRQRESQAARSSHPRPGRPGRP</sequence>
<reference evidence="2 3" key="1">
    <citation type="submission" date="2016-10" db="EMBL/GenBank/DDBJ databases">
        <title>Proteomics and genomics reveal pathogen-plant mechanisms compatible with a hemibiotrophic lifestyle of Diplodia corticola.</title>
        <authorList>
            <person name="Fernandes I."/>
            <person name="De Jonge R."/>
            <person name="Van De Peer Y."/>
            <person name="Devreese B."/>
            <person name="Alves A."/>
            <person name="Esteves A.C."/>
        </authorList>
    </citation>
    <scope>NUCLEOTIDE SEQUENCE [LARGE SCALE GENOMIC DNA]</scope>
    <source>
        <strain evidence="2 3">CBS 112549</strain>
    </source>
</reference>
<dbReference type="Proteomes" id="UP000183809">
    <property type="component" value="Unassembled WGS sequence"/>
</dbReference>
<comment type="caution">
    <text evidence="2">The sequence shown here is derived from an EMBL/GenBank/DDBJ whole genome shotgun (WGS) entry which is preliminary data.</text>
</comment>
<dbReference type="EMBL" id="MNUE01000002">
    <property type="protein sequence ID" value="OJD39984.1"/>
    <property type="molecule type" value="Genomic_DNA"/>
</dbReference>
<protein>
    <submittedName>
        <fullName evidence="2">Uncharacterized protein</fullName>
    </submittedName>
</protein>
<gene>
    <name evidence="2" type="ORF">BKCO1_200058</name>
</gene>
<keyword evidence="3" id="KW-1185">Reference proteome</keyword>
<name>A0A1J9RH95_9PEZI</name>
<feature type="compositionally biased region" description="Basic and acidic residues" evidence="1">
    <location>
        <begin position="223"/>
        <end position="246"/>
    </location>
</feature>
<proteinExistence type="predicted"/>
<accession>A0A1J9RH95</accession>
<feature type="region of interest" description="Disordered" evidence="1">
    <location>
        <begin position="223"/>
        <end position="261"/>
    </location>
</feature>
<dbReference type="RefSeq" id="XP_020134971.1">
    <property type="nucleotide sequence ID" value="XM_020272561.1"/>
</dbReference>
<feature type="compositionally biased region" description="Basic residues" evidence="1">
    <location>
        <begin position="251"/>
        <end position="261"/>
    </location>
</feature>
<evidence type="ECO:0000256" key="1">
    <source>
        <dbReference type="SAM" id="MobiDB-lite"/>
    </source>
</evidence>
<dbReference type="GeneID" id="31012820"/>
<dbReference type="AlphaFoldDB" id="A0A1J9RH95"/>
<evidence type="ECO:0000313" key="3">
    <source>
        <dbReference type="Proteomes" id="UP000183809"/>
    </source>
</evidence>